<name>A0A221W4K1_9PSEU</name>
<accession>A0A221W4K1</accession>
<organism evidence="3 4">
    <name type="scientific">Actinoalloteichus hoggarensis</name>
    <dbReference type="NCBI Taxonomy" id="1470176"/>
    <lineage>
        <taxon>Bacteria</taxon>
        <taxon>Bacillati</taxon>
        <taxon>Actinomycetota</taxon>
        <taxon>Actinomycetes</taxon>
        <taxon>Pseudonocardiales</taxon>
        <taxon>Pseudonocardiaceae</taxon>
        <taxon>Actinoalloteichus</taxon>
    </lineage>
</organism>
<dbReference type="KEGG" id="ahg:AHOG_14375"/>
<feature type="domain" description="Activator of Hsp90 ATPase homologue 1/2-like C-terminal" evidence="2">
    <location>
        <begin position="36"/>
        <end position="155"/>
    </location>
</feature>
<dbReference type="SUPFAM" id="SSF55961">
    <property type="entry name" value="Bet v1-like"/>
    <property type="match status" value="1"/>
</dbReference>
<dbReference type="RefSeq" id="WP_157736820.1">
    <property type="nucleotide sequence ID" value="NZ_CP022521.1"/>
</dbReference>
<comment type="similarity">
    <text evidence="1">Belongs to the AHA1 family.</text>
</comment>
<evidence type="ECO:0000256" key="1">
    <source>
        <dbReference type="ARBA" id="ARBA00006817"/>
    </source>
</evidence>
<proteinExistence type="inferred from homology"/>
<gene>
    <name evidence="3" type="ORF">AHOG_14375</name>
</gene>
<dbReference type="OrthoDB" id="8117292at2"/>
<dbReference type="InterPro" id="IPR023393">
    <property type="entry name" value="START-like_dom_sf"/>
</dbReference>
<dbReference type="Proteomes" id="UP000204221">
    <property type="component" value="Chromosome"/>
</dbReference>
<evidence type="ECO:0000313" key="4">
    <source>
        <dbReference type="Proteomes" id="UP000204221"/>
    </source>
</evidence>
<dbReference type="InterPro" id="IPR013538">
    <property type="entry name" value="ASHA1/2-like_C"/>
</dbReference>
<reference evidence="3 4" key="1">
    <citation type="submission" date="2017-07" db="EMBL/GenBank/DDBJ databases">
        <title>Complete genome sequence of Actinoalloteichus hoggarensis DSM 45943, type strain of Actinoalloteichus hoggarensis.</title>
        <authorList>
            <person name="Ruckert C."/>
            <person name="Nouioui I."/>
            <person name="Willmese J."/>
            <person name="van Wezel G."/>
            <person name="Klenk H.-P."/>
            <person name="Kalinowski J."/>
            <person name="Zotchev S.B."/>
        </authorList>
    </citation>
    <scope>NUCLEOTIDE SEQUENCE [LARGE SCALE GENOMIC DNA]</scope>
    <source>
        <strain evidence="3 4">DSM 45943</strain>
    </source>
</reference>
<evidence type="ECO:0000313" key="3">
    <source>
        <dbReference type="EMBL" id="ASO20517.1"/>
    </source>
</evidence>
<dbReference type="AlphaFoldDB" id="A0A221W4K1"/>
<sequence length="202" mass="21105">MASSTDVDALAGTRREVSAPDEATGEALTLRRRYAAHVSDVWDACTDPDRLACFFQRPEGDLRVGGRFAFPGSGHGEVLRCAPPWLLVVSWVYGEPGGERVELRLAPDEDGGTLLELRHSAPDGLLERVPDDPESGARGIGTEWELSLIALAACLDGDAEADSTGVTSVFATAGLAGRVSRAWSATLAAAGVDATGADDAGR</sequence>
<evidence type="ECO:0000259" key="2">
    <source>
        <dbReference type="Pfam" id="PF08327"/>
    </source>
</evidence>
<dbReference type="Pfam" id="PF08327">
    <property type="entry name" value="AHSA1"/>
    <property type="match status" value="1"/>
</dbReference>
<keyword evidence="4" id="KW-1185">Reference proteome</keyword>
<protein>
    <recommendedName>
        <fullName evidence="2">Activator of Hsp90 ATPase homologue 1/2-like C-terminal domain-containing protein</fullName>
    </recommendedName>
</protein>
<dbReference type="Gene3D" id="3.30.530.20">
    <property type="match status" value="1"/>
</dbReference>
<dbReference type="EMBL" id="CP022521">
    <property type="protein sequence ID" value="ASO20517.1"/>
    <property type="molecule type" value="Genomic_DNA"/>
</dbReference>